<sequence length="155" mass="18128">MSKNGGVSGGCPWKRRRNMNEQVLLTDKIHAFSRKHDYDNQVIIEQNLSNKNELDFNDFIEFGKRMASKIVFNEDRVSDDIFAIFSEANSISALSNPNFKIDSKIFNTYTTFLKKHIQNPNDHSLVKLCTQYETDEDEIIHQIPHFMFPIVHLYK</sequence>
<organism evidence="1">
    <name type="scientific">Mimivirus LCMiAC02</name>
    <dbReference type="NCBI Taxonomy" id="2506609"/>
    <lineage>
        <taxon>Viruses</taxon>
        <taxon>Varidnaviria</taxon>
        <taxon>Bamfordvirae</taxon>
        <taxon>Nucleocytoviricota</taxon>
        <taxon>Megaviricetes</taxon>
        <taxon>Imitervirales</taxon>
        <taxon>Mimiviridae</taxon>
        <taxon>Klosneuvirinae</taxon>
    </lineage>
</organism>
<dbReference type="SUPFAM" id="SSF56849">
    <property type="entry name" value="delta-Endotoxin (insectocide), N-terminal domain"/>
    <property type="match status" value="1"/>
</dbReference>
<dbReference type="GO" id="GO:0090729">
    <property type="term" value="F:toxin activity"/>
    <property type="evidence" value="ECO:0007669"/>
    <property type="project" value="InterPro"/>
</dbReference>
<proteinExistence type="predicted"/>
<accession>A0A4P6VPF2</accession>
<protein>
    <submittedName>
        <fullName evidence="1">Uncharacterized protein</fullName>
    </submittedName>
</protein>
<dbReference type="InterPro" id="IPR036716">
    <property type="entry name" value="Pest_crys_N_sf"/>
</dbReference>
<name>A0A4P6VPF2_9VIRU</name>
<gene>
    <name evidence="1" type="ORF">LCMiAC02_05340</name>
</gene>
<dbReference type="EMBL" id="MK500421">
    <property type="protein sequence ID" value="QBK89439.1"/>
    <property type="molecule type" value="Genomic_DNA"/>
</dbReference>
<reference evidence="1" key="1">
    <citation type="journal article" date="2019" name="MBio">
        <title>Virus Genomes from Deep Sea Sediments Expand the Ocean Megavirome and Support Independent Origins of Viral Gigantism.</title>
        <authorList>
            <person name="Backstrom D."/>
            <person name="Yutin N."/>
            <person name="Jorgensen S.L."/>
            <person name="Dharamshi J."/>
            <person name="Homa F."/>
            <person name="Zaremba-Niedwiedzka K."/>
            <person name="Spang A."/>
            <person name="Wolf Y.I."/>
            <person name="Koonin E.V."/>
            <person name="Ettema T.J."/>
        </authorList>
    </citation>
    <scope>NUCLEOTIDE SEQUENCE</scope>
</reference>
<evidence type="ECO:0000313" key="1">
    <source>
        <dbReference type="EMBL" id="QBK89439.1"/>
    </source>
</evidence>